<evidence type="ECO:0000256" key="1">
    <source>
        <dbReference type="SAM" id="MobiDB-lite"/>
    </source>
</evidence>
<dbReference type="AlphaFoldDB" id="A0A1C7N5J8"/>
<sequence>MSEISSFLFWIEQEPVERQQEKTNISDSEKELFLPADTPVHRPSAKVLHQIQKIKQKRLVREAKRLKTAYYECLKARRREQAAHIDKSRLPTVTSTPNKIDFVSGTDFINRNEKQIVELLELARSMKSNTPSITTEQIKRDKEKEKTQEKEAADKLAYQKQIEDEWVSEIKEMEAEYNTLNSKLFKEEPQPNKQLAEQEDQTLFHISNIAPLPPRVSHKDPRTFLPEYRTRF</sequence>
<protein>
    <submittedName>
        <fullName evidence="2">Uncharacterized protein</fullName>
    </submittedName>
</protein>
<name>A0A1C7N5J8_9FUNG</name>
<dbReference type="InParanoid" id="A0A1C7N5J8"/>
<reference evidence="2 3" key="1">
    <citation type="submission" date="2016-03" db="EMBL/GenBank/DDBJ databases">
        <title>Choanephora cucurbitarum.</title>
        <authorList>
            <person name="Min B."/>
            <person name="Park H."/>
            <person name="Park J.-H."/>
            <person name="Shin H.-D."/>
            <person name="Choi I.-G."/>
        </authorList>
    </citation>
    <scope>NUCLEOTIDE SEQUENCE [LARGE SCALE GENOMIC DNA]</scope>
    <source>
        <strain evidence="2 3">KUS-F28377</strain>
    </source>
</reference>
<gene>
    <name evidence="2" type="ORF">A0J61_08038</name>
</gene>
<feature type="region of interest" description="Disordered" evidence="1">
    <location>
        <begin position="129"/>
        <end position="150"/>
    </location>
</feature>
<dbReference type="OrthoDB" id="2287505at2759"/>
<organism evidence="2 3">
    <name type="scientific">Choanephora cucurbitarum</name>
    <dbReference type="NCBI Taxonomy" id="101091"/>
    <lineage>
        <taxon>Eukaryota</taxon>
        <taxon>Fungi</taxon>
        <taxon>Fungi incertae sedis</taxon>
        <taxon>Mucoromycota</taxon>
        <taxon>Mucoromycotina</taxon>
        <taxon>Mucoromycetes</taxon>
        <taxon>Mucorales</taxon>
        <taxon>Mucorineae</taxon>
        <taxon>Choanephoraceae</taxon>
        <taxon>Choanephoroideae</taxon>
        <taxon>Choanephora</taxon>
    </lineage>
</organism>
<comment type="caution">
    <text evidence="2">The sequence shown here is derived from an EMBL/GenBank/DDBJ whole genome shotgun (WGS) entry which is preliminary data.</text>
</comment>
<evidence type="ECO:0000313" key="3">
    <source>
        <dbReference type="Proteomes" id="UP000093000"/>
    </source>
</evidence>
<dbReference type="EMBL" id="LUGH01000584">
    <property type="protein sequence ID" value="OBZ83919.1"/>
    <property type="molecule type" value="Genomic_DNA"/>
</dbReference>
<dbReference type="Proteomes" id="UP000093000">
    <property type="component" value="Unassembled WGS sequence"/>
</dbReference>
<feature type="compositionally biased region" description="Basic and acidic residues" evidence="1">
    <location>
        <begin position="137"/>
        <end position="150"/>
    </location>
</feature>
<accession>A0A1C7N5J8</accession>
<evidence type="ECO:0000313" key="2">
    <source>
        <dbReference type="EMBL" id="OBZ83919.1"/>
    </source>
</evidence>
<keyword evidence="3" id="KW-1185">Reference proteome</keyword>
<proteinExistence type="predicted"/>